<feature type="signal peptide" evidence="2">
    <location>
        <begin position="1"/>
        <end position="35"/>
    </location>
</feature>
<keyword evidence="2" id="KW-0732">Signal</keyword>
<comment type="caution">
    <text evidence="4">The sequence shown here is derived from an EMBL/GenBank/DDBJ whole genome shotgun (WGS) entry which is preliminary data.</text>
</comment>
<evidence type="ECO:0000259" key="3">
    <source>
        <dbReference type="Pfam" id="PF16525"/>
    </source>
</evidence>
<feature type="domain" description="Haemophore haem-binding" evidence="3">
    <location>
        <begin position="51"/>
        <end position="127"/>
    </location>
</feature>
<feature type="compositionally biased region" description="Pro residues" evidence="1">
    <location>
        <begin position="38"/>
        <end position="52"/>
    </location>
</feature>
<accession>A0A1X0K0F3</accession>
<dbReference type="Proteomes" id="UP000192411">
    <property type="component" value="Unassembled WGS sequence"/>
</dbReference>
<reference evidence="4 5" key="1">
    <citation type="submission" date="2017-02" db="EMBL/GenBank/DDBJ databases">
        <title>The new phylogeny of genus Mycobacterium.</title>
        <authorList>
            <person name="Tortoli E."/>
            <person name="Trovato A."/>
            <person name="Cirillo D.M."/>
        </authorList>
    </citation>
    <scope>NUCLEOTIDE SEQUENCE [LARGE SCALE GENOMIC DNA]</scope>
    <source>
        <strain evidence="4 5">DSM 44338</strain>
    </source>
</reference>
<dbReference type="OrthoDB" id="7448035at2"/>
<gene>
    <name evidence="4" type="ORF">BST47_03635</name>
</gene>
<evidence type="ECO:0000256" key="2">
    <source>
        <dbReference type="SAM" id="SignalP"/>
    </source>
</evidence>
<sequence length="134" mass="13736">MVISGRAARRGAVAVIGSGAVAGAMLFGGSAVAFAQPTPAPPPPAPAAPPPGCTAADLAQASGTVGTATGQYLFTHPDVNNFFTSLRGLPNEELRGRVQTYMDANPQVEAELNAIRQPVTDLRNRCDAPAPLDR</sequence>
<dbReference type="STRING" id="75922.BST47_03635"/>
<protein>
    <submittedName>
        <fullName evidence="4">Hemophore-related protein</fullName>
    </submittedName>
</protein>
<dbReference type="InterPro" id="IPR038378">
    <property type="entry name" value="MHB_sf"/>
</dbReference>
<keyword evidence="5" id="KW-1185">Reference proteome</keyword>
<evidence type="ECO:0000313" key="5">
    <source>
        <dbReference type="Proteomes" id="UP000192411"/>
    </source>
</evidence>
<dbReference type="Pfam" id="PF16525">
    <property type="entry name" value="MHB"/>
    <property type="match status" value="1"/>
</dbReference>
<dbReference type="EMBL" id="MVIM01000002">
    <property type="protein sequence ID" value="ORB67986.1"/>
    <property type="molecule type" value="Genomic_DNA"/>
</dbReference>
<evidence type="ECO:0000256" key="1">
    <source>
        <dbReference type="SAM" id="MobiDB-lite"/>
    </source>
</evidence>
<feature type="region of interest" description="Disordered" evidence="1">
    <location>
        <begin position="34"/>
        <end position="54"/>
    </location>
</feature>
<name>A0A1X0K0F3_9MYCO</name>
<dbReference type="Gene3D" id="1.20.20.20">
    <property type="entry name" value="Haemophore, haem-binding domain"/>
    <property type="match status" value="1"/>
</dbReference>
<evidence type="ECO:0000313" key="4">
    <source>
        <dbReference type="EMBL" id="ORB67986.1"/>
    </source>
</evidence>
<dbReference type="GO" id="GO:0020037">
    <property type="term" value="F:heme binding"/>
    <property type="evidence" value="ECO:0007669"/>
    <property type="project" value="InterPro"/>
</dbReference>
<dbReference type="InterPro" id="IPR032407">
    <property type="entry name" value="MHB"/>
</dbReference>
<dbReference type="NCBIfam" id="TIGR04529">
    <property type="entry name" value="MTB_hemophore"/>
    <property type="match status" value="1"/>
</dbReference>
<proteinExistence type="predicted"/>
<feature type="chain" id="PRO_5038567646" evidence="2">
    <location>
        <begin position="36"/>
        <end position="134"/>
    </location>
</feature>
<dbReference type="AlphaFoldDB" id="A0A1X0K0F3"/>
<organism evidence="4 5">
    <name type="scientific">Mycolicibacterium tusciae</name>
    <dbReference type="NCBI Taxonomy" id="75922"/>
    <lineage>
        <taxon>Bacteria</taxon>
        <taxon>Bacillati</taxon>
        <taxon>Actinomycetota</taxon>
        <taxon>Actinomycetes</taxon>
        <taxon>Mycobacteriales</taxon>
        <taxon>Mycobacteriaceae</taxon>
        <taxon>Mycolicibacterium</taxon>
    </lineage>
</organism>
<dbReference type="RefSeq" id="WP_083124255.1">
    <property type="nucleotide sequence ID" value="NZ_MVIM01000002.1"/>
</dbReference>